<protein>
    <recommendedName>
        <fullName evidence="12">Membrane protein insertase YidC</fullName>
    </recommendedName>
    <alternativeName>
        <fullName evidence="12">Foldase YidC</fullName>
    </alternativeName>
    <alternativeName>
        <fullName evidence="12">Membrane integrase YidC</fullName>
    </alternativeName>
    <alternativeName>
        <fullName evidence="12">Membrane protein YidC</fullName>
    </alternativeName>
</protein>
<dbReference type="InterPro" id="IPR047196">
    <property type="entry name" value="YidC_ALB_C"/>
</dbReference>
<reference evidence="14" key="1">
    <citation type="submission" date="2014-07" db="EMBL/GenBank/DDBJ databases">
        <authorList>
            <person name="Urmite Genomes Urmite Genomes"/>
        </authorList>
    </citation>
    <scope>NUCLEOTIDE SEQUENCE</scope>
    <source>
        <strain evidence="14">13S34_air</strain>
    </source>
</reference>
<feature type="transmembrane region" description="Helical" evidence="12">
    <location>
        <begin position="226"/>
        <end position="243"/>
    </location>
</feature>
<evidence type="ECO:0000256" key="5">
    <source>
        <dbReference type="ARBA" id="ARBA00022729"/>
    </source>
</evidence>
<dbReference type="InterPro" id="IPR023060">
    <property type="entry name" value="YidC/YidC1/YidC2_Firmicutes"/>
</dbReference>
<feature type="transmembrane region" description="Helical" evidence="12">
    <location>
        <begin position="174"/>
        <end position="193"/>
    </location>
</feature>
<evidence type="ECO:0000256" key="8">
    <source>
        <dbReference type="ARBA" id="ARBA00023136"/>
    </source>
</evidence>
<dbReference type="PANTHER" id="PTHR12428:SF65">
    <property type="entry name" value="CYTOCHROME C OXIDASE ASSEMBLY PROTEIN COX18, MITOCHONDRIAL"/>
    <property type="match status" value="1"/>
</dbReference>
<keyword evidence="9" id="KW-0564">Palmitate</keyword>
<dbReference type="PANTHER" id="PTHR12428">
    <property type="entry name" value="OXA1"/>
    <property type="match status" value="1"/>
</dbReference>
<comment type="subcellular location">
    <subcellularLocation>
        <location evidence="1 12">Cell membrane</location>
        <topology evidence="1 12">Multi-pass membrane protein</topology>
    </subcellularLocation>
</comment>
<comment type="function">
    <text evidence="12">Required for the insertion and/or proper folding and/or complex formation of integral membrane proteins into the membrane. Involved in integration of membrane proteins that insert both dependently and independently of the Sec translocase complex, as well as at least some lipoproteins.</text>
</comment>
<keyword evidence="4 12" id="KW-0812">Transmembrane</keyword>
<dbReference type="GO" id="GO:0051205">
    <property type="term" value="P:protein insertion into membrane"/>
    <property type="evidence" value="ECO:0007669"/>
    <property type="project" value="TreeGrafter"/>
</dbReference>
<dbReference type="HAMAP" id="MF_01811">
    <property type="entry name" value="YidC_type2"/>
    <property type="match status" value="1"/>
</dbReference>
<dbReference type="PROSITE" id="PS51257">
    <property type="entry name" value="PROKAR_LIPOPROTEIN"/>
    <property type="match status" value="1"/>
</dbReference>
<evidence type="ECO:0000256" key="6">
    <source>
        <dbReference type="ARBA" id="ARBA00022927"/>
    </source>
</evidence>
<name>A0A078MGE4_9BACL</name>
<dbReference type="PATRIC" id="fig|1461583.4.peg.2360"/>
<gene>
    <name evidence="14" type="primary">misCB</name>
    <name evidence="12" type="synonym">yidC</name>
    <name evidence="14" type="ORF">BN1050_02443</name>
</gene>
<dbReference type="NCBIfam" id="TIGR03592">
    <property type="entry name" value="yidC_oxa1_cterm"/>
    <property type="match status" value="1"/>
</dbReference>
<comment type="similarity">
    <text evidence="12">Belongs to the OXA1/ALB3/YidC family. Type 2 subfamily.</text>
</comment>
<evidence type="ECO:0000256" key="10">
    <source>
        <dbReference type="ARBA" id="ARBA00023186"/>
    </source>
</evidence>
<dbReference type="PRINTS" id="PR00701">
    <property type="entry name" value="60KDINNERMP"/>
</dbReference>
<keyword evidence="5 12" id="KW-0732">Signal</keyword>
<keyword evidence="11 12" id="KW-0449">Lipoprotein</keyword>
<accession>A0A078MGE4</accession>
<keyword evidence="10 12" id="KW-0143">Chaperone</keyword>
<dbReference type="AlphaFoldDB" id="A0A078MGE4"/>
<evidence type="ECO:0000256" key="9">
    <source>
        <dbReference type="ARBA" id="ARBA00023139"/>
    </source>
</evidence>
<feature type="transmembrane region" description="Helical" evidence="12">
    <location>
        <begin position="130"/>
        <end position="154"/>
    </location>
</feature>
<dbReference type="CDD" id="cd20070">
    <property type="entry name" value="5TM_YidC_Alb3"/>
    <property type="match status" value="1"/>
</dbReference>
<evidence type="ECO:0000256" key="12">
    <source>
        <dbReference type="HAMAP-Rule" id="MF_01811"/>
    </source>
</evidence>
<keyword evidence="7 12" id="KW-1133">Transmembrane helix</keyword>
<organism evidence="14">
    <name type="scientific">Metalysinibacillus saudimassiliensis</name>
    <dbReference type="NCBI Taxonomy" id="1461583"/>
    <lineage>
        <taxon>Bacteria</taxon>
        <taxon>Bacillati</taxon>
        <taxon>Bacillota</taxon>
        <taxon>Bacilli</taxon>
        <taxon>Bacillales</taxon>
        <taxon>Caryophanaceae</taxon>
        <taxon>Metalysinibacillus</taxon>
    </lineage>
</organism>
<dbReference type="InterPro" id="IPR001708">
    <property type="entry name" value="YidC/ALB3/OXA1/COX18"/>
</dbReference>
<evidence type="ECO:0000259" key="13">
    <source>
        <dbReference type="Pfam" id="PF02096"/>
    </source>
</evidence>
<evidence type="ECO:0000256" key="1">
    <source>
        <dbReference type="ARBA" id="ARBA00004651"/>
    </source>
</evidence>
<evidence type="ECO:0000256" key="11">
    <source>
        <dbReference type="ARBA" id="ARBA00023288"/>
    </source>
</evidence>
<evidence type="ECO:0000256" key="2">
    <source>
        <dbReference type="ARBA" id="ARBA00022448"/>
    </source>
</evidence>
<evidence type="ECO:0000256" key="3">
    <source>
        <dbReference type="ARBA" id="ARBA00022475"/>
    </source>
</evidence>
<dbReference type="InterPro" id="IPR028055">
    <property type="entry name" value="YidC/Oxa/ALB_C"/>
</dbReference>
<dbReference type="GO" id="GO:0032977">
    <property type="term" value="F:membrane insertase activity"/>
    <property type="evidence" value="ECO:0007669"/>
    <property type="project" value="InterPro"/>
</dbReference>
<evidence type="ECO:0000256" key="4">
    <source>
        <dbReference type="ARBA" id="ARBA00022692"/>
    </source>
</evidence>
<keyword evidence="6 12" id="KW-0653">Protein transport</keyword>
<feature type="transmembrane region" description="Helical" evidence="12">
    <location>
        <begin position="53"/>
        <end position="75"/>
    </location>
</feature>
<dbReference type="GO" id="GO:0005886">
    <property type="term" value="C:plasma membrane"/>
    <property type="evidence" value="ECO:0007669"/>
    <property type="project" value="UniProtKB-SubCell"/>
</dbReference>
<sequence>MTNKLFTKQTVLMLLLLSTTVVLSGCGEAGVFHDYFVHPFSFLIVKLATFFGGSYGYAIIAITLGVRFILLPLVIKQTRSNKTMQEKMKVLKPEMDEVMAKYKGDKTPESQVAMQKELSALYQKHGTSPFAAVSGCLPLLIQMPIFIALFYAIRQTPEIATHSFLWFELGSRDTPLAVITIMMYFLQARISLINVAPEQQKQMKMLMYITPIMMGMIAFTAPSALALYWCVGAIFLVIQTLIIKRLT</sequence>
<keyword evidence="2 12" id="KW-0813">Transport</keyword>
<dbReference type="HOGENOM" id="CLU_036138_5_1_9"/>
<feature type="domain" description="Membrane insertase YidC/Oxa/ALB C-terminal" evidence="13">
    <location>
        <begin position="55"/>
        <end position="245"/>
    </location>
</feature>
<evidence type="ECO:0000313" key="14">
    <source>
        <dbReference type="EMBL" id="CEA05399.1"/>
    </source>
</evidence>
<evidence type="ECO:0000256" key="7">
    <source>
        <dbReference type="ARBA" id="ARBA00022989"/>
    </source>
</evidence>
<keyword evidence="8 12" id="KW-0472">Membrane</keyword>
<keyword evidence="3 12" id="KW-1003">Cell membrane</keyword>
<dbReference type="EMBL" id="LN483077">
    <property type="protein sequence ID" value="CEA05399.1"/>
    <property type="molecule type" value="Genomic_DNA"/>
</dbReference>
<dbReference type="Pfam" id="PF02096">
    <property type="entry name" value="60KD_IMP"/>
    <property type="match status" value="1"/>
</dbReference>
<proteinExistence type="inferred from homology"/>
<dbReference type="GO" id="GO:0015031">
    <property type="term" value="P:protein transport"/>
    <property type="evidence" value="ECO:0007669"/>
    <property type="project" value="UniProtKB-KW"/>
</dbReference>